<protein>
    <submittedName>
        <fullName evidence="3">Sugar transferase</fullName>
        <ecNumber evidence="3">2.7.8.-</ecNumber>
    </submittedName>
</protein>
<evidence type="ECO:0000313" key="4">
    <source>
        <dbReference type="Proteomes" id="UP001596978"/>
    </source>
</evidence>
<organism evidence="3 4">
    <name type="scientific">Sungkyunkwania multivorans</name>
    <dbReference type="NCBI Taxonomy" id="1173618"/>
    <lineage>
        <taxon>Bacteria</taxon>
        <taxon>Pseudomonadati</taxon>
        <taxon>Bacteroidota</taxon>
        <taxon>Flavobacteriia</taxon>
        <taxon>Flavobacteriales</taxon>
        <taxon>Flavobacteriaceae</taxon>
        <taxon>Sungkyunkwania</taxon>
    </lineage>
</organism>
<dbReference type="RefSeq" id="WP_386411058.1">
    <property type="nucleotide sequence ID" value="NZ_JBHTJH010000025.1"/>
</dbReference>
<evidence type="ECO:0000259" key="2">
    <source>
        <dbReference type="Pfam" id="PF02397"/>
    </source>
</evidence>
<feature type="domain" description="Bacterial sugar transferase" evidence="2">
    <location>
        <begin position="9"/>
        <end position="193"/>
    </location>
</feature>
<dbReference type="Proteomes" id="UP001596978">
    <property type="component" value="Unassembled WGS sequence"/>
</dbReference>
<name>A0ABW3D3F0_9FLAO</name>
<comment type="similarity">
    <text evidence="1">Belongs to the bacterial sugar transferase family.</text>
</comment>
<dbReference type="EC" id="2.7.8.-" evidence="3"/>
<gene>
    <name evidence="3" type="ORF">ACFQ1M_17855</name>
</gene>
<evidence type="ECO:0000313" key="3">
    <source>
        <dbReference type="EMBL" id="MFD0864084.1"/>
    </source>
</evidence>
<dbReference type="GO" id="GO:0016740">
    <property type="term" value="F:transferase activity"/>
    <property type="evidence" value="ECO:0007669"/>
    <property type="project" value="UniProtKB-KW"/>
</dbReference>
<proteinExistence type="inferred from homology"/>
<sequence>MSSWQKLLKRAFDITLSFFLLLLFCIPLCLLIVLATISTNRFGLFSQERIGYRGEVFTIYKLRTMLGDPPHDLNEWSDHVTRFGRWLRNTKLDELPQLYNILVGDMSFVGPRPDVPGYADKLVGEDRKILEVRPGITGPATLKYKEEEDLLAMQQDPLLYNDTVIWPDKVAINRQYVEEWSFWKDVGYMWKTIF</sequence>
<keyword evidence="3" id="KW-0808">Transferase</keyword>
<dbReference type="PANTHER" id="PTHR30576:SF20">
    <property type="entry name" value="QUINOVOSAMINEPHOSPHOTRANSFERAE-RELATED"/>
    <property type="match status" value="1"/>
</dbReference>
<dbReference type="PANTHER" id="PTHR30576">
    <property type="entry name" value="COLANIC BIOSYNTHESIS UDP-GLUCOSE LIPID CARRIER TRANSFERASE"/>
    <property type="match status" value="1"/>
</dbReference>
<dbReference type="Pfam" id="PF02397">
    <property type="entry name" value="Bac_transf"/>
    <property type="match status" value="1"/>
</dbReference>
<comment type="caution">
    <text evidence="3">The sequence shown here is derived from an EMBL/GenBank/DDBJ whole genome shotgun (WGS) entry which is preliminary data.</text>
</comment>
<dbReference type="InterPro" id="IPR003362">
    <property type="entry name" value="Bact_transf"/>
</dbReference>
<evidence type="ECO:0000256" key="1">
    <source>
        <dbReference type="ARBA" id="ARBA00006464"/>
    </source>
</evidence>
<dbReference type="EMBL" id="JBHTJH010000025">
    <property type="protein sequence ID" value="MFD0864084.1"/>
    <property type="molecule type" value="Genomic_DNA"/>
</dbReference>
<reference evidence="4" key="1">
    <citation type="journal article" date="2019" name="Int. J. Syst. Evol. Microbiol.">
        <title>The Global Catalogue of Microorganisms (GCM) 10K type strain sequencing project: providing services to taxonomists for standard genome sequencing and annotation.</title>
        <authorList>
            <consortium name="The Broad Institute Genomics Platform"/>
            <consortium name="The Broad Institute Genome Sequencing Center for Infectious Disease"/>
            <person name="Wu L."/>
            <person name="Ma J."/>
        </authorList>
    </citation>
    <scope>NUCLEOTIDE SEQUENCE [LARGE SCALE GENOMIC DNA]</scope>
    <source>
        <strain evidence="4">CCUG 62952</strain>
    </source>
</reference>
<accession>A0ABW3D3F0</accession>
<keyword evidence="4" id="KW-1185">Reference proteome</keyword>